<organism evidence="2 3">
    <name type="scientific">Purpureocillium lilacinum</name>
    <name type="common">Paecilomyces lilacinus</name>
    <dbReference type="NCBI Taxonomy" id="33203"/>
    <lineage>
        <taxon>Eukaryota</taxon>
        <taxon>Fungi</taxon>
        <taxon>Dikarya</taxon>
        <taxon>Ascomycota</taxon>
        <taxon>Pezizomycotina</taxon>
        <taxon>Sordariomycetes</taxon>
        <taxon>Hypocreomycetidae</taxon>
        <taxon>Hypocreales</taxon>
        <taxon>Ophiocordycipitaceae</taxon>
        <taxon>Purpureocillium</taxon>
    </lineage>
</organism>
<dbReference type="EMBL" id="LCWV01000005">
    <property type="protein sequence ID" value="PWI72966.1"/>
    <property type="molecule type" value="Genomic_DNA"/>
</dbReference>
<evidence type="ECO:0000313" key="2">
    <source>
        <dbReference type="EMBL" id="PWI72966.1"/>
    </source>
</evidence>
<accession>A0A2U3EEN3</accession>
<reference evidence="2 3" key="1">
    <citation type="journal article" date="2016" name="Front. Microbiol.">
        <title>Genome and transcriptome sequences reveal the specific parasitism of the nematophagous Purpureocillium lilacinum 36-1.</title>
        <authorList>
            <person name="Xie J."/>
            <person name="Li S."/>
            <person name="Mo C."/>
            <person name="Xiao X."/>
            <person name="Peng D."/>
            <person name="Wang G."/>
            <person name="Xiao Y."/>
        </authorList>
    </citation>
    <scope>NUCLEOTIDE SEQUENCE [LARGE SCALE GENOMIC DNA]</scope>
    <source>
        <strain evidence="2 3">36-1</strain>
    </source>
</reference>
<protein>
    <submittedName>
        <fullName evidence="2">Uncharacterized protein</fullName>
    </submittedName>
</protein>
<proteinExistence type="predicted"/>
<feature type="region of interest" description="Disordered" evidence="1">
    <location>
        <begin position="229"/>
        <end position="270"/>
    </location>
</feature>
<dbReference type="Proteomes" id="UP000245956">
    <property type="component" value="Unassembled WGS sequence"/>
</dbReference>
<evidence type="ECO:0000313" key="3">
    <source>
        <dbReference type="Proteomes" id="UP000245956"/>
    </source>
</evidence>
<sequence length="302" mass="32661">MHRMKRDQRARRCTCRDKPPPGEPPPAIFSRRSTAPSRDAPVLRRDDGPQTPPRLCHYMLPSKVASPTTHLRHCLAYYATTRSPASGYFCPAAAGRPVISLRPAAHWTLVVARHCANMAAAETSTADQRREPPPALAVPRELHVGRLHHPSPAAGGGSALTGAYPSSPYHPGPRLNQCQAKAVEAASGCVQVPPAVAAQESEVAVPSRRVELSPAVCLVLRATLHAGFRPETAPPTTASPDHTPSSCLVGRQAARESRTGGRPTTGRSPHELHMLRAMARFDVFENANRRDGHDIVCVWHRP</sequence>
<feature type="region of interest" description="Disordered" evidence="1">
    <location>
        <begin position="149"/>
        <end position="168"/>
    </location>
</feature>
<name>A0A2U3EEN3_PURLI</name>
<feature type="region of interest" description="Disordered" evidence="1">
    <location>
        <begin position="1"/>
        <end position="53"/>
    </location>
</feature>
<dbReference type="AlphaFoldDB" id="A0A2U3EEN3"/>
<comment type="caution">
    <text evidence="2">The sequence shown here is derived from an EMBL/GenBank/DDBJ whole genome shotgun (WGS) entry which is preliminary data.</text>
</comment>
<gene>
    <name evidence="2" type="ORF">PCL_09981</name>
</gene>
<evidence type="ECO:0000256" key="1">
    <source>
        <dbReference type="SAM" id="MobiDB-lite"/>
    </source>
</evidence>
<feature type="compositionally biased region" description="Basic residues" evidence="1">
    <location>
        <begin position="1"/>
        <end position="13"/>
    </location>
</feature>
<feature type="compositionally biased region" description="Polar residues" evidence="1">
    <location>
        <begin position="234"/>
        <end position="246"/>
    </location>
</feature>